<protein>
    <submittedName>
        <fullName evidence="2">Uncharacterized protein</fullName>
    </submittedName>
</protein>
<feature type="region of interest" description="Disordered" evidence="1">
    <location>
        <begin position="92"/>
        <end position="124"/>
    </location>
</feature>
<evidence type="ECO:0000313" key="3">
    <source>
        <dbReference type="Proteomes" id="UP001497482"/>
    </source>
</evidence>
<name>A0AAV2K811_KNICA</name>
<feature type="region of interest" description="Disordered" evidence="1">
    <location>
        <begin position="28"/>
        <end position="69"/>
    </location>
</feature>
<gene>
    <name evidence="2" type="ORF">KC01_LOCUS15375</name>
</gene>
<organism evidence="2 3">
    <name type="scientific">Knipowitschia caucasica</name>
    <name type="common">Caucasian dwarf goby</name>
    <name type="synonym">Pomatoschistus caucasicus</name>
    <dbReference type="NCBI Taxonomy" id="637954"/>
    <lineage>
        <taxon>Eukaryota</taxon>
        <taxon>Metazoa</taxon>
        <taxon>Chordata</taxon>
        <taxon>Craniata</taxon>
        <taxon>Vertebrata</taxon>
        <taxon>Euteleostomi</taxon>
        <taxon>Actinopterygii</taxon>
        <taxon>Neopterygii</taxon>
        <taxon>Teleostei</taxon>
        <taxon>Neoteleostei</taxon>
        <taxon>Acanthomorphata</taxon>
        <taxon>Gobiaria</taxon>
        <taxon>Gobiiformes</taxon>
        <taxon>Gobioidei</taxon>
        <taxon>Gobiidae</taxon>
        <taxon>Gobiinae</taxon>
        <taxon>Knipowitschia</taxon>
    </lineage>
</organism>
<feature type="region of interest" description="Disordered" evidence="1">
    <location>
        <begin position="159"/>
        <end position="275"/>
    </location>
</feature>
<dbReference type="EMBL" id="OZ035838">
    <property type="protein sequence ID" value="CAL1585130.1"/>
    <property type="molecule type" value="Genomic_DNA"/>
</dbReference>
<feature type="compositionally biased region" description="Low complexity" evidence="1">
    <location>
        <begin position="182"/>
        <end position="193"/>
    </location>
</feature>
<feature type="compositionally biased region" description="Polar residues" evidence="1">
    <location>
        <begin position="195"/>
        <end position="215"/>
    </location>
</feature>
<dbReference type="AlphaFoldDB" id="A0AAV2K811"/>
<proteinExistence type="predicted"/>
<feature type="compositionally biased region" description="Polar residues" evidence="1">
    <location>
        <begin position="35"/>
        <end position="53"/>
    </location>
</feature>
<evidence type="ECO:0000313" key="2">
    <source>
        <dbReference type="EMBL" id="CAL1585130.1"/>
    </source>
</evidence>
<sequence length="275" mass="30201">MHPQPLPSLLCPFSPTVARLPLSLLAQSPAPTRRPQITNSDVLPNLHESGTPSESPPAGSSLAAQNRYPLVTQPRKKTRVQLLDGQRIAAKKQTLGPSSSQRFHVQHSQEPHYRRRKTTSMPTWPGHNYLHRIGSDHLTRPLLAPPTYSPMASRLNLSSKVHPFRDPSPSAPLTSAEHPPASIISLHSSNDSSPRTDTQSQGILYKSTSTDNCSSPLRLRRKGTTDPTDPSHTPHPPTSTKTVATASRANFDIASPRTLNTRVDLNNRDRPPSNR</sequence>
<evidence type="ECO:0000256" key="1">
    <source>
        <dbReference type="SAM" id="MobiDB-lite"/>
    </source>
</evidence>
<feature type="compositionally biased region" description="Polar residues" evidence="1">
    <location>
        <begin position="95"/>
        <end position="106"/>
    </location>
</feature>
<accession>A0AAV2K811</accession>
<feature type="compositionally biased region" description="Basic and acidic residues" evidence="1">
    <location>
        <begin position="265"/>
        <end position="275"/>
    </location>
</feature>
<reference evidence="2 3" key="1">
    <citation type="submission" date="2024-04" db="EMBL/GenBank/DDBJ databases">
        <authorList>
            <person name="Waldvogel A.-M."/>
            <person name="Schoenle A."/>
        </authorList>
    </citation>
    <scope>NUCLEOTIDE SEQUENCE [LARGE SCALE GENOMIC DNA]</scope>
</reference>
<dbReference type="Proteomes" id="UP001497482">
    <property type="component" value="Chromosome 16"/>
</dbReference>
<keyword evidence="3" id="KW-1185">Reference proteome</keyword>